<sequence>MTIMPSDSSTHSKTATIKLYMNRIPRLTITYKDKHDLYEAFKTKTRELGLLIGTVFWIDDDGEPIRLNNANTLMGIAKNSSVLHIYATVAEQGEDSSCSCCEELARCRRPWNGRHRSRSHTRRRNRSHSRGERSRSAERSSSSDRSRRTRHHHGHHPFLGLENFDDSLPDPWCGQWTPPICCARGGFGPRGGFSGRGGFGSRGGSRGGGRGRGFHFH</sequence>
<accession>A0A0N4W8N1</accession>
<feature type="region of interest" description="Disordered" evidence="1">
    <location>
        <begin position="113"/>
        <end position="160"/>
    </location>
</feature>
<dbReference type="WBParaSite" id="HPLM_0000658101-mRNA-1">
    <property type="protein sequence ID" value="HPLM_0000658101-mRNA-1"/>
    <property type="gene ID" value="HPLM_0000658101"/>
</dbReference>
<protein>
    <submittedName>
        <fullName evidence="4">Ubiquitin-like domain-containing protein</fullName>
    </submittedName>
</protein>
<dbReference type="Pfam" id="PF17618">
    <property type="entry name" value="SL4P"/>
    <property type="match status" value="1"/>
</dbReference>
<dbReference type="OrthoDB" id="5870081at2759"/>
<organism evidence="4">
    <name type="scientific">Haemonchus placei</name>
    <name type="common">Barber's pole worm</name>
    <dbReference type="NCBI Taxonomy" id="6290"/>
    <lineage>
        <taxon>Eukaryota</taxon>
        <taxon>Metazoa</taxon>
        <taxon>Ecdysozoa</taxon>
        <taxon>Nematoda</taxon>
        <taxon>Chromadorea</taxon>
        <taxon>Rhabditida</taxon>
        <taxon>Rhabditina</taxon>
        <taxon>Rhabditomorpha</taxon>
        <taxon>Strongyloidea</taxon>
        <taxon>Trichostrongylidae</taxon>
        <taxon>Haemonchus</taxon>
    </lineage>
</organism>
<dbReference type="Proteomes" id="UP000268014">
    <property type="component" value="Unassembled WGS sequence"/>
</dbReference>
<name>A0A0N4W8N1_HAEPC</name>
<reference evidence="4" key="1">
    <citation type="submission" date="2017-02" db="UniProtKB">
        <authorList>
            <consortium name="WormBaseParasite"/>
        </authorList>
    </citation>
    <scope>IDENTIFICATION</scope>
</reference>
<dbReference type="STRING" id="6290.A0A0N4W8N1"/>
<evidence type="ECO:0000313" key="2">
    <source>
        <dbReference type="EMBL" id="VDO29417.1"/>
    </source>
</evidence>
<feature type="region of interest" description="Disordered" evidence="1">
    <location>
        <begin position="193"/>
        <end position="217"/>
    </location>
</feature>
<proteinExistence type="predicted"/>
<feature type="compositionally biased region" description="Basic residues" evidence="1">
    <location>
        <begin position="147"/>
        <end position="156"/>
    </location>
</feature>
<feature type="compositionally biased region" description="Basic and acidic residues" evidence="1">
    <location>
        <begin position="129"/>
        <end position="146"/>
    </location>
</feature>
<dbReference type="InterPro" id="IPR035127">
    <property type="entry name" value="SL4P"/>
</dbReference>
<dbReference type="OMA" id="PICCARG"/>
<keyword evidence="3" id="KW-1185">Reference proteome</keyword>
<dbReference type="EMBL" id="UZAF01016514">
    <property type="protein sequence ID" value="VDO29417.1"/>
    <property type="molecule type" value="Genomic_DNA"/>
</dbReference>
<evidence type="ECO:0000313" key="4">
    <source>
        <dbReference type="WBParaSite" id="HPLM_0000658101-mRNA-1"/>
    </source>
</evidence>
<reference evidence="2 3" key="2">
    <citation type="submission" date="2018-11" db="EMBL/GenBank/DDBJ databases">
        <authorList>
            <consortium name="Pathogen Informatics"/>
        </authorList>
    </citation>
    <scope>NUCLEOTIDE SEQUENCE [LARGE SCALE GENOMIC DNA]</scope>
    <source>
        <strain evidence="2 3">MHpl1</strain>
    </source>
</reference>
<evidence type="ECO:0000256" key="1">
    <source>
        <dbReference type="SAM" id="MobiDB-lite"/>
    </source>
</evidence>
<dbReference type="AlphaFoldDB" id="A0A0N4W8N1"/>
<gene>
    <name evidence="2" type="ORF">HPLM_LOCUS6573</name>
</gene>
<feature type="compositionally biased region" description="Basic residues" evidence="1">
    <location>
        <begin position="113"/>
        <end position="128"/>
    </location>
</feature>
<evidence type="ECO:0000313" key="3">
    <source>
        <dbReference type="Proteomes" id="UP000268014"/>
    </source>
</evidence>
<feature type="compositionally biased region" description="Gly residues" evidence="1">
    <location>
        <begin position="193"/>
        <end position="211"/>
    </location>
</feature>